<organism evidence="1 2">
    <name type="scientific">Lomentospora prolificans</name>
    <dbReference type="NCBI Taxonomy" id="41688"/>
    <lineage>
        <taxon>Eukaryota</taxon>
        <taxon>Fungi</taxon>
        <taxon>Dikarya</taxon>
        <taxon>Ascomycota</taxon>
        <taxon>Pezizomycotina</taxon>
        <taxon>Sordariomycetes</taxon>
        <taxon>Hypocreomycetidae</taxon>
        <taxon>Microascales</taxon>
        <taxon>Microascaceae</taxon>
        <taxon>Lomentospora</taxon>
    </lineage>
</organism>
<accession>A0A2N3NJN1</accession>
<evidence type="ECO:0000313" key="2">
    <source>
        <dbReference type="Proteomes" id="UP000233524"/>
    </source>
</evidence>
<reference evidence="1 2" key="1">
    <citation type="journal article" date="2017" name="G3 (Bethesda)">
        <title>First Draft Genome Sequence of the Pathogenic Fungus Lomentospora prolificans (Formerly Scedosporium prolificans).</title>
        <authorList>
            <person name="Luo R."/>
            <person name="Zimin A."/>
            <person name="Workman R."/>
            <person name="Fan Y."/>
            <person name="Pertea G."/>
            <person name="Grossman N."/>
            <person name="Wear M.P."/>
            <person name="Jia B."/>
            <person name="Miller H."/>
            <person name="Casadevall A."/>
            <person name="Timp W."/>
            <person name="Zhang S.X."/>
            <person name="Salzberg S.L."/>
        </authorList>
    </citation>
    <scope>NUCLEOTIDE SEQUENCE [LARGE SCALE GENOMIC DNA]</scope>
    <source>
        <strain evidence="1 2">JHH-5317</strain>
    </source>
</reference>
<comment type="caution">
    <text evidence="1">The sequence shown here is derived from an EMBL/GenBank/DDBJ whole genome shotgun (WGS) entry which is preliminary data.</text>
</comment>
<name>A0A2N3NJN1_9PEZI</name>
<proteinExistence type="predicted"/>
<dbReference type="Gene3D" id="3.40.50.1820">
    <property type="entry name" value="alpha/beta hydrolase"/>
    <property type="match status" value="1"/>
</dbReference>
<dbReference type="EMBL" id="NLAX01000003">
    <property type="protein sequence ID" value="PKS12649.1"/>
    <property type="molecule type" value="Genomic_DNA"/>
</dbReference>
<protein>
    <recommendedName>
        <fullName evidence="3">AB hydrolase-1 domain-containing protein</fullName>
    </recommendedName>
</protein>
<sequence length="367" mass="41220">MTVPDGFLEDPRFSRVFEFPADPARGRNTPFRVKYADYGYRNEEHPEQERVILFFTPLMGSRLVHVAKDELAKKRKIRIINPDRPGFGGTDSADAEHRLELWRDIMPALLKHLKIDYVSLGCHSGGTIYALDLLLHHPEILHPERPYLGIGGPWILPSHTTSATMALVQSLPASLIGTTDKLSKLINNHLSPIFGNTIGLSMALASKLTPYSDKAADKTEAIREGTEFEEEIWPSIMERVFKEGVNGLSPESILLMQKVKGTDGWGDWKDYDTLVPRLVDALRVAGKRLRVEVFYAENDWMIGDGGSKGPLWFDQCWDAKNRGDTVDYFSTTIKGADHDGIWNIRWGAVQQVFEKVGEQPAEEGSTS</sequence>
<dbReference type="OrthoDB" id="294702at2759"/>
<dbReference type="Proteomes" id="UP000233524">
    <property type="component" value="Unassembled WGS sequence"/>
</dbReference>
<evidence type="ECO:0008006" key="3">
    <source>
        <dbReference type="Google" id="ProtNLM"/>
    </source>
</evidence>
<evidence type="ECO:0000313" key="1">
    <source>
        <dbReference type="EMBL" id="PKS12649.1"/>
    </source>
</evidence>
<gene>
    <name evidence="1" type="ORF">jhhlp_000857</name>
</gene>
<dbReference type="SUPFAM" id="SSF53474">
    <property type="entry name" value="alpha/beta-Hydrolases"/>
    <property type="match status" value="2"/>
</dbReference>
<dbReference type="InterPro" id="IPR029058">
    <property type="entry name" value="AB_hydrolase_fold"/>
</dbReference>
<dbReference type="STRING" id="41688.A0A2N3NJN1"/>
<dbReference type="AlphaFoldDB" id="A0A2N3NJN1"/>
<keyword evidence="2" id="KW-1185">Reference proteome</keyword>
<dbReference type="VEuPathDB" id="FungiDB:jhhlp_000857"/>
<dbReference type="InParanoid" id="A0A2N3NJN1"/>